<keyword evidence="2" id="KW-1003">Cell membrane</keyword>
<sequence>MILAMIVFVATLVFVIWQPRGLEIGWSASAGAVVALATGSVTLLALTGFLLYLG</sequence>
<gene>
    <name evidence="7" type="ORF">AVDCRST_MAG02-4225</name>
</gene>
<feature type="transmembrane region" description="Helical" evidence="6">
    <location>
        <begin position="31"/>
        <end position="53"/>
    </location>
</feature>
<dbReference type="InterPro" id="IPR000802">
    <property type="entry name" value="Arsenical_pump_ArsB"/>
</dbReference>
<protein>
    <submittedName>
        <fullName evidence="7">Arsenic efflux pump protein</fullName>
    </submittedName>
</protein>
<name>A0A6J4RPD6_9ACTN</name>
<keyword evidence="5 6" id="KW-0472">Membrane</keyword>
<dbReference type="Pfam" id="PF02040">
    <property type="entry name" value="ArsB"/>
    <property type="match status" value="1"/>
</dbReference>
<evidence type="ECO:0000256" key="5">
    <source>
        <dbReference type="ARBA" id="ARBA00023136"/>
    </source>
</evidence>
<comment type="subcellular location">
    <subcellularLocation>
        <location evidence="1">Cell membrane</location>
        <topology evidence="1">Multi-pass membrane protein</topology>
    </subcellularLocation>
</comment>
<evidence type="ECO:0000256" key="3">
    <source>
        <dbReference type="ARBA" id="ARBA00022692"/>
    </source>
</evidence>
<keyword evidence="3 6" id="KW-0812">Transmembrane</keyword>
<proteinExistence type="predicted"/>
<evidence type="ECO:0000256" key="4">
    <source>
        <dbReference type="ARBA" id="ARBA00022989"/>
    </source>
</evidence>
<keyword evidence="4 6" id="KW-1133">Transmembrane helix</keyword>
<evidence type="ECO:0000256" key="1">
    <source>
        <dbReference type="ARBA" id="ARBA00004651"/>
    </source>
</evidence>
<evidence type="ECO:0000256" key="6">
    <source>
        <dbReference type="SAM" id="Phobius"/>
    </source>
</evidence>
<dbReference type="EMBL" id="CADCVH010000108">
    <property type="protein sequence ID" value="CAA9473025.1"/>
    <property type="molecule type" value="Genomic_DNA"/>
</dbReference>
<reference evidence="7" key="1">
    <citation type="submission" date="2020-02" db="EMBL/GenBank/DDBJ databases">
        <authorList>
            <person name="Meier V. D."/>
        </authorList>
    </citation>
    <scope>NUCLEOTIDE SEQUENCE</scope>
    <source>
        <strain evidence="7">AVDCRST_MAG02</strain>
    </source>
</reference>
<evidence type="ECO:0000313" key="7">
    <source>
        <dbReference type="EMBL" id="CAA9473025.1"/>
    </source>
</evidence>
<dbReference type="GO" id="GO:0015105">
    <property type="term" value="F:arsenite transmembrane transporter activity"/>
    <property type="evidence" value="ECO:0007669"/>
    <property type="project" value="InterPro"/>
</dbReference>
<accession>A0A6J4RPD6</accession>
<dbReference type="GO" id="GO:0005886">
    <property type="term" value="C:plasma membrane"/>
    <property type="evidence" value="ECO:0007669"/>
    <property type="project" value="UniProtKB-SubCell"/>
</dbReference>
<evidence type="ECO:0000256" key="2">
    <source>
        <dbReference type="ARBA" id="ARBA00022475"/>
    </source>
</evidence>
<dbReference type="AlphaFoldDB" id="A0A6J4RPD6"/>
<organism evidence="7">
    <name type="scientific">uncultured Rubrobacteraceae bacterium</name>
    <dbReference type="NCBI Taxonomy" id="349277"/>
    <lineage>
        <taxon>Bacteria</taxon>
        <taxon>Bacillati</taxon>
        <taxon>Actinomycetota</taxon>
        <taxon>Rubrobacteria</taxon>
        <taxon>Rubrobacterales</taxon>
        <taxon>Rubrobacteraceae</taxon>
        <taxon>environmental samples</taxon>
    </lineage>
</organism>